<protein>
    <submittedName>
        <fullName evidence="2">Uncharacterized protein</fullName>
    </submittedName>
</protein>
<evidence type="ECO:0000313" key="3">
    <source>
        <dbReference type="Proteomes" id="UP001465976"/>
    </source>
</evidence>
<feature type="transmembrane region" description="Helical" evidence="1">
    <location>
        <begin position="108"/>
        <end position="127"/>
    </location>
</feature>
<name>A0ABR3FRE1_9AGAR</name>
<organism evidence="2 3">
    <name type="scientific">Marasmius crinis-equi</name>
    <dbReference type="NCBI Taxonomy" id="585013"/>
    <lineage>
        <taxon>Eukaryota</taxon>
        <taxon>Fungi</taxon>
        <taxon>Dikarya</taxon>
        <taxon>Basidiomycota</taxon>
        <taxon>Agaricomycotina</taxon>
        <taxon>Agaricomycetes</taxon>
        <taxon>Agaricomycetidae</taxon>
        <taxon>Agaricales</taxon>
        <taxon>Marasmiineae</taxon>
        <taxon>Marasmiaceae</taxon>
        <taxon>Marasmius</taxon>
    </lineage>
</organism>
<keyword evidence="3" id="KW-1185">Reference proteome</keyword>
<sequence>MPILSLFDLVYALYNKSLIMGAFLSFCFLARTAAGVWVLVKSSYRPNEFNYICMTTKVFHQEPAVAGFVSVAMILQVIVFGLTLIKTWQLKEAWLSAPTISWVVNRDALVVFFAVTGVLVSVIVGTYKTGLASLFIFPDVEQSYIFRDFQSRRSTHQKEYSPPSIPLGKLGQQSRLRHTLSLSYIAES</sequence>
<evidence type="ECO:0000313" key="2">
    <source>
        <dbReference type="EMBL" id="KAL0578006.1"/>
    </source>
</evidence>
<dbReference type="EMBL" id="JBAHYK010000124">
    <property type="protein sequence ID" value="KAL0578006.1"/>
    <property type="molecule type" value="Genomic_DNA"/>
</dbReference>
<keyword evidence="1" id="KW-0812">Transmembrane</keyword>
<gene>
    <name evidence="2" type="ORF">V5O48_003987</name>
</gene>
<feature type="transmembrane region" description="Helical" evidence="1">
    <location>
        <begin position="20"/>
        <end position="40"/>
    </location>
</feature>
<proteinExistence type="predicted"/>
<feature type="transmembrane region" description="Helical" evidence="1">
    <location>
        <begin position="64"/>
        <end position="88"/>
    </location>
</feature>
<reference evidence="2 3" key="1">
    <citation type="submission" date="2024-02" db="EMBL/GenBank/DDBJ databases">
        <title>A draft genome for the cacao thread blight pathogen Marasmius crinis-equi.</title>
        <authorList>
            <person name="Cohen S.P."/>
            <person name="Baruah I.K."/>
            <person name="Amoako-Attah I."/>
            <person name="Bukari Y."/>
            <person name="Meinhardt L.W."/>
            <person name="Bailey B.A."/>
        </authorList>
    </citation>
    <scope>NUCLEOTIDE SEQUENCE [LARGE SCALE GENOMIC DNA]</scope>
    <source>
        <strain evidence="2 3">GH-76</strain>
    </source>
</reference>
<accession>A0ABR3FRE1</accession>
<evidence type="ECO:0000256" key="1">
    <source>
        <dbReference type="SAM" id="Phobius"/>
    </source>
</evidence>
<comment type="caution">
    <text evidence="2">The sequence shown here is derived from an EMBL/GenBank/DDBJ whole genome shotgun (WGS) entry which is preliminary data.</text>
</comment>
<keyword evidence="1" id="KW-0472">Membrane</keyword>
<keyword evidence="1" id="KW-1133">Transmembrane helix</keyword>
<dbReference type="Proteomes" id="UP001465976">
    <property type="component" value="Unassembled WGS sequence"/>
</dbReference>